<dbReference type="InterPro" id="IPR003500">
    <property type="entry name" value="RpiB_LacA_LacB"/>
</dbReference>
<name>A0A4U9V558_SERFO</name>
<dbReference type="AlphaFoldDB" id="A0A4U9V558"/>
<comment type="similarity">
    <text evidence="1">Belongs to the LacAB/RpiB family.</text>
</comment>
<dbReference type="GO" id="GO:0005975">
    <property type="term" value="P:carbohydrate metabolic process"/>
    <property type="evidence" value="ECO:0007669"/>
    <property type="project" value="InterPro"/>
</dbReference>
<evidence type="ECO:0000313" key="2">
    <source>
        <dbReference type="EMBL" id="VTR41685.1"/>
    </source>
</evidence>
<dbReference type="GO" id="GO:0016861">
    <property type="term" value="F:intramolecular oxidoreductase activity, interconverting aldoses and ketoses"/>
    <property type="evidence" value="ECO:0007669"/>
    <property type="project" value="UniProtKB-ARBA"/>
</dbReference>
<protein>
    <submittedName>
        <fullName evidence="2">Ribose-5-phosphate isomerase B</fullName>
    </submittedName>
</protein>
<accession>A0A4U9V558</accession>
<evidence type="ECO:0000256" key="1">
    <source>
        <dbReference type="ARBA" id="ARBA00008754"/>
    </source>
</evidence>
<dbReference type="Gene3D" id="3.40.1400.10">
    <property type="entry name" value="Sugar-phosphate isomerase, RpiB/LacA/LacB"/>
    <property type="match status" value="1"/>
</dbReference>
<gene>
    <name evidence="2" type="ORF">NCTC12965_04714</name>
</gene>
<reference evidence="2" key="1">
    <citation type="submission" date="2019-05" db="EMBL/GenBank/DDBJ databases">
        <authorList>
            <consortium name="Pathogen Informatics"/>
        </authorList>
    </citation>
    <scope>NUCLEOTIDE SEQUENCE [LARGE SCALE GENOMIC DNA]</scope>
    <source>
        <strain evidence="2">NCTC12965</strain>
    </source>
</reference>
<dbReference type="Pfam" id="PF02502">
    <property type="entry name" value="LacAB_rpiB"/>
    <property type="match status" value="1"/>
</dbReference>
<dbReference type="EMBL" id="CABEEZ010000101">
    <property type="protein sequence ID" value="VTR41685.1"/>
    <property type="molecule type" value="Genomic_DNA"/>
</dbReference>
<organism evidence="2">
    <name type="scientific">Serratia fonticola</name>
    <dbReference type="NCBI Taxonomy" id="47917"/>
    <lineage>
        <taxon>Bacteria</taxon>
        <taxon>Pseudomonadati</taxon>
        <taxon>Pseudomonadota</taxon>
        <taxon>Gammaproteobacteria</taxon>
        <taxon>Enterobacterales</taxon>
        <taxon>Yersiniaceae</taxon>
        <taxon>Serratia</taxon>
    </lineage>
</organism>
<keyword evidence="2" id="KW-0413">Isomerase</keyword>
<dbReference type="InterPro" id="IPR036569">
    <property type="entry name" value="RpiB_LacA_LacB_sf"/>
</dbReference>
<sequence>MQPIAIGADDAAIELKNVIVAFLQQRDIPVTDYSPGSDTAPIGYPDIAFQVAQGIKDGKHQRGIFAVWHRYWHEHCGQQGSGDPCGTVP</sequence>
<dbReference type="SUPFAM" id="SSF89623">
    <property type="entry name" value="Ribose/Galactose isomerase RpiB/AlsB"/>
    <property type="match status" value="1"/>
</dbReference>
<proteinExistence type="inferred from homology"/>